<keyword evidence="2" id="KW-1185">Reference proteome</keyword>
<dbReference type="Proteomes" id="UP000001029">
    <property type="component" value="Chromosome"/>
</dbReference>
<protein>
    <submittedName>
        <fullName evidence="1">Uncharacterized protein</fullName>
    </submittedName>
</protein>
<proteinExistence type="predicted"/>
<reference evidence="1 2" key="1">
    <citation type="journal article" date="2009" name="Appl. Environ. Microbiol.">
        <title>Genomic analysis of 'Elusimicrobium minutum,' the first cultivated representative of the phylum 'Elusimicrobia' (formerly termite group 1).</title>
        <authorList>
            <person name="Herlemann D.P.R."/>
            <person name="Geissinger O."/>
            <person name="Ikeda-Ohtsubo W."/>
            <person name="Kunin V."/>
            <person name="Sun H."/>
            <person name="Lapidus A."/>
            <person name="Hugenholtz P."/>
            <person name="Brune A."/>
        </authorList>
    </citation>
    <scope>NUCLEOTIDE SEQUENCE [LARGE SCALE GENOMIC DNA]</scope>
    <source>
        <strain evidence="1 2">Pei191</strain>
    </source>
</reference>
<organism evidence="1 2">
    <name type="scientific">Elusimicrobium minutum (strain Pei191)</name>
    <dbReference type="NCBI Taxonomy" id="445932"/>
    <lineage>
        <taxon>Bacteria</taxon>
        <taxon>Pseudomonadati</taxon>
        <taxon>Elusimicrobiota</taxon>
        <taxon>Elusimicrobia</taxon>
        <taxon>Elusimicrobiales</taxon>
        <taxon>Elusimicrobiaceae</taxon>
        <taxon>Elusimicrobium</taxon>
    </lineage>
</organism>
<dbReference type="STRING" id="445932.Emin_1078"/>
<dbReference type="EMBL" id="CP001055">
    <property type="protein sequence ID" value="ACC98630.1"/>
    <property type="molecule type" value="Genomic_DNA"/>
</dbReference>
<name>B2KDN4_ELUMP</name>
<gene>
    <name evidence="1" type="ordered locus">Emin_1078</name>
</gene>
<accession>B2KDN4</accession>
<dbReference type="KEGG" id="emi:Emin_1078"/>
<dbReference type="AlphaFoldDB" id="B2KDN4"/>
<dbReference type="RefSeq" id="WP_012415245.1">
    <property type="nucleotide sequence ID" value="NC_010644.1"/>
</dbReference>
<evidence type="ECO:0000313" key="2">
    <source>
        <dbReference type="Proteomes" id="UP000001029"/>
    </source>
</evidence>
<dbReference type="HOGENOM" id="CLU_1270647_0_0_0"/>
<sequence length="217" mass="24825">MTKYSSINIYTPGLFTKLNAPDIYNGFEFEELFKEFSVNFEKEETFDALFFKETNIKTVVLKNGVEIFLNREIIAPNMFINFNETSAVSLNITLMADDPIRASGFKLVKKLFNLGNTSVSFTRADYSKQGHFYLNNGSLMLWKEYQKAGGTLVISNCGFKLKENLLKAFDKYSFLIFELNPGLDESAVYELALIKPPSEKFNIKTGLFDLELNLTER</sequence>
<evidence type="ECO:0000313" key="1">
    <source>
        <dbReference type="EMBL" id="ACC98630.1"/>
    </source>
</evidence>